<keyword evidence="3" id="KW-1185">Reference proteome</keyword>
<name>A0A5B7GSC3_PORTR</name>
<organism evidence="2 3">
    <name type="scientific">Portunus trituberculatus</name>
    <name type="common">Swimming crab</name>
    <name type="synonym">Neptunus trituberculatus</name>
    <dbReference type="NCBI Taxonomy" id="210409"/>
    <lineage>
        <taxon>Eukaryota</taxon>
        <taxon>Metazoa</taxon>
        <taxon>Ecdysozoa</taxon>
        <taxon>Arthropoda</taxon>
        <taxon>Crustacea</taxon>
        <taxon>Multicrustacea</taxon>
        <taxon>Malacostraca</taxon>
        <taxon>Eumalacostraca</taxon>
        <taxon>Eucarida</taxon>
        <taxon>Decapoda</taxon>
        <taxon>Pleocyemata</taxon>
        <taxon>Brachyura</taxon>
        <taxon>Eubrachyura</taxon>
        <taxon>Portunoidea</taxon>
        <taxon>Portunidae</taxon>
        <taxon>Portuninae</taxon>
        <taxon>Portunus</taxon>
    </lineage>
</organism>
<reference evidence="2 3" key="1">
    <citation type="submission" date="2019-05" db="EMBL/GenBank/DDBJ databases">
        <title>Another draft genome of Portunus trituberculatus and its Hox gene families provides insights of decapod evolution.</title>
        <authorList>
            <person name="Jeong J.-H."/>
            <person name="Song I."/>
            <person name="Kim S."/>
            <person name="Choi T."/>
            <person name="Kim D."/>
            <person name="Ryu S."/>
            <person name="Kim W."/>
        </authorList>
    </citation>
    <scope>NUCLEOTIDE SEQUENCE [LARGE SCALE GENOMIC DNA]</scope>
    <source>
        <tissue evidence="2">Muscle</tissue>
    </source>
</reference>
<dbReference type="AlphaFoldDB" id="A0A5B7GSC3"/>
<sequence>MDTGPPRGKRRGNRTGGPIITGCGGRHEEQLIVCGKPKQAVSSGRGLAAKKKKQNNGRAPKPNTASNWCGRLKATGDRRRVATSRVFAPPQQRRLADVNVRQANLASLLKTAESLKIKGLAVPEANFGSLSK</sequence>
<proteinExistence type="predicted"/>
<evidence type="ECO:0000256" key="1">
    <source>
        <dbReference type="SAM" id="MobiDB-lite"/>
    </source>
</evidence>
<comment type="caution">
    <text evidence="2">The sequence shown here is derived from an EMBL/GenBank/DDBJ whole genome shotgun (WGS) entry which is preliminary data.</text>
</comment>
<feature type="region of interest" description="Disordered" evidence="1">
    <location>
        <begin position="42"/>
        <end position="70"/>
    </location>
</feature>
<protein>
    <submittedName>
        <fullName evidence="2">Uncharacterized protein</fullName>
    </submittedName>
</protein>
<evidence type="ECO:0000313" key="3">
    <source>
        <dbReference type="Proteomes" id="UP000324222"/>
    </source>
</evidence>
<evidence type="ECO:0000313" key="2">
    <source>
        <dbReference type="EMBL" id="MPC60499.1"/>
    </source>
</evidence>
<feature type="region of interest" description="Disordered" evidence="1">
    <location>
        <begin position="1"/>
        <end position="22"/>
    </location>
</feature>
<gene>
    <name evidence="2" type="ORF">E2C01_054545</name>
</gene>
<dbReference type="Proteomes" id="UP000324222">
    <property type="component" value="Unassembled WGS sequence"/>
</dbReference>
<accession>A0A5B7GSC3</accession>
<dbReference type="EMBL" id="VSRR010017592">
    <property type="protein sequence ID" value="MPC60499.1"/>
    <property type="molecule type" value="Genomic_DNA"/>
</dbReference>